<gene>
    <name evidence="4" type="ORF">GCM10017771_18790</name>
</gene>
<evidence type="ECO:0000313" key="4">
    <source>
        <dbReference type="EMBL" id="GHH85529.1"/>
    </source>
</evidence>
<sequence>MTTVPATPHHAHEQHTDAPGYTSHKYEQHTAAPGYTSHKTDHLARLSKIEGQIRGISRMVTGDRYCIDVLTQISAASHALQEVALGLLDDHVRGCVTDAARTDTTQAEEKFAELNDTLRRALRL</sequence>
<dbReference type="EMBL" id="BNAT01000005">
    <property type="protein sequence ID" value="GHH85529.1"/>
    <property type="molecule type" value="Genomic_DNA"/>
</dbReference>
<dbReference type="CDD" id="cd10148">
    <property type="entry name" value="CsoR-like_DUF156"/>
    <property type="match status" value="1"/>
</dbReference>
<dbReference type="PANTHER" id="PTHR33677:SF3">
    <property type="entry name" value="COPPER-SENSING TRANSCRIPTIONAL REPRESSOR RICR"/>
    <property type="match status" value="1"/>
</dbReference>
<evidence type="ECO:0000256" key="2">
    <source>
        <dbReference type="ARBA" id="ARBA00023008"/>
    </source>
</evidence>
<evidence type="ECO:0000256" key="3">
    <source>
        <dbReference type="SAM" id="MobiDB-lite"/>
    </source>
</evidence>
<dbReference type="PANTHER" id="PTHR33677">
    <property type="entry name" value="TRANSCRIPTIONAL REPRESSOR FRMR-RELATED"/>
    <property type="match status" value="1"/>
</dbReference>
<name>A0A919GJV4_9ACTN</name>
<dbReference type="GO" id="GO:0003677">
    <property type="term" value="F:DNA binding"/>
    <property type="evidence" value="ECO:0007669"/>
    <property type="project" value="InterPro"/>
</dbReference>
<evidence type="ECO:0000256" key="1">
    <source>
        <dbReference type="ARBA" id="ARBA00005428"/>
    </source>
</evidence>
<dbReference type="InterPro" id="IPR038390">
    <property type="entry name" value="Metal_Tscrpt_repr_sf"/>
</dbReference>
<accession>A0A919GJV4</accession>
<dbReference type="GO" id="GO:0045892">
    <property type="term" value="P:negative regulation of DNA-templated transcription"/>
    <property type="evidence" value="ECO:0007669"/>
    <property type="project" value="UniProtKB-ARBA"/>
</dbReference>
<reference evidence="4" key="1">
    <citation type="journal article" date="2014" name="Int. J. Syst. Evol. Microbiol.">
        <title>Complete genome sequence of Corynebacterium casei LMG S-19264T (=DSM 44701T), isolated from a smear-ripened cheese.</title>
        <authorList>
            <consortium name="US DOE Joint Genome Institute (JGI-PGF)"/>
            <person name="Walter F."/>
            <person name="Albersmeier A."/>
            <person name="Kalinowski J."/>
            <person name="Ruckert C."/>
        </authorList>
    </citation>
    <scope>NUCLEOTIDE SEQUENCE</scope>
    <source>
        <strain evidence="4">CGMCC 4.7403</strain>
    </source>
</reference>
<feature type="region of interest" description="Disordered" evidence="3">
    <location>
        <begin position="1"/>
        <end position="21"/>
    </location>
</feature>
<keyword evidence="2" id="KW-0186">Copper</keyword>
<dbReference type="GO" id="GO:0046872">
    <property type="term" value="F:metal ion binding"/>
    <property type="evidence" value="ECO:0007669"/>
    <property type="project" value="InterPro"/>
</dbReference>
<comment type="caution">
    <text evidence="4">The sequence shown here is derived from an EMBL/GenBank/DDBJ whole genome shotgun (WGS) entry which is preliminary data.</text>
</comment>
<comment type="similarity">
    <text evidence="1">Belongs to the CsoR family.</text>
</comment>
<reference evidence="4" key="2">
    <citation type="submission" date="2020-09" db="EMBL/GenBank/DDBJ databases">
        <authorList>
            <person name="Sun Q."/>
            <person name="Zhou Y."/>
        </authorList>
    </citation>
    <scope>NUCLEOTIDE SEQUENCE</scope>
    <source>
        <strain evidence="4">CGMCC 4.7403</strain>
    </source>
</reference>
<organism evidence="4 5">
    <name type="scientific">Streptomyces capitiformicae</name>
    <dbReference type="NCBI Taxonomy" id="2014920"/>
    <lineage>
        <taxon>Bacteria</taxon>
        <taxon>Bacillati</taxon>
        <taxon>Actinomycetota</taxon>
        <taxon>Actinomycetes</taxon>
        <taxon>Kitasatosporales</taxon>
        <taxon>Streptomycetaceae</taxon>
        <taxon>Streptomyces</taxon>
    </lineage>
</organism>
<keyword evidence="5" id="KW-1185">Reference proteome</keyword>
<proteinExistence type="inferred from homology"/>
<dbReference type="AlphaFoldDB" id="A0A919GJV4"/>
<dbReference type="InterPro" id="IPR003735">
    <property type="entry name" value="Metal_Tscrpt_repr"/>
</dbReference>
<protein>
    <recommendedName>
        <fullName evidence="6">Transcriptional regulator</fullName>
    </recommendedName>
</protein>
<dbReference type="Pfam" id="PF02583">
    <property type="entry name" value="Trns_repr_metal"/>
    <property type="match status" value="1"/>
</dbReference>
<evidence type="ECO:0008006" key="6">
    <source>
        <dbReference type="Google" id="ProtNLM"/>
    </source>
</evidence>
<dbReference type="Proteomes" id="UP000603227">
    <property type="component" value="Unassembled WGS sequence"/>
</dbReference>
<dbReference type="RefSeq" id="WP_189781954.1">
    <property type="nucleotide sequence ID" value="NZ_BNAT01000005.1"/>
</dbReference>
<evidence type="ECO:0000313" key="5">
    <source>
        <dbReference type="Proteomes" id="UP000603227"/>
    </source>
</evidence>
<dbReference type="Gene3D" id="1.20.58.1000">
    <property type="entry name" value="Metal-sensitive repressor, helix protomer"/>
    <property type="match status" value="1"/>
</dbReference>